<evidence type="ECO:0000313" key="2">
    <source>
        <dbReference type="EMBL" id="CAF4590729.1"/>
    </source>
</evidence>
<dbReference type="AlphaFoldDB" id="A0A8S2Z219"/>
<feature type="non-terminal residue" evidence="2">
    <location>
        <position position="80"/>
    </location>
</feature>
<evidence type="ECO:0000313" key="6">
    <source>
        <dbReference type="Proteomes" id="UP000681720"/>
    </source>
</evidence>
<dbReference type="EMBL" id="CAJOBH010142667">
    <property type="protein sequence ID" value="CAF4812618.1"/>
    <property type="molecule type" value="Genomic_DNA"/>
</dbReference>
<comment type="caution">
    <text evidence="2">The sequence shown here is derived from an EMBL/GenBank/DDBJ whole genome shotgun (WGS) entry which is preliminary data.</text>
</comment>
<accession>A0A8S2Z219</accession>
<protein>
    <submittedName>
        <fullName evidence="2">Uncharacterized protein</fullName>
    </submittedName>
</protein>
<feature type="non-terminal residue" evidence="2">
    <location>
        <position position="1"/>
    </location>
</feature>
<sequence length="80" mass="9212">TAIDLFDGENTQALHIPYEHMPPTNDPYIVANYLYQNGSVRYDIDTGNYAYRYIPPDIPLDEDTNTPERIGQRQILSSHI</sequence>
<name>A0A8S2Z219_9BILA</name>
<evidence type="ECO:0000256" key="1">
    <source>
        <dbReference type="SAM" id="MobiDB-lite"/>
    </source>
</evidence>
<dbReference type="Proteomes" id="UP000681967">
    <property type="component" value="Unassembled WGS sequence"/>
</dbReference>
<feature type="region of interest" description="Disordered" evidence="1">
    <location>
        <begin position="60"/>
        <end position="80"/>
    </location>
</feature>
<gene>
    <name evidence="3" type="ORF">BYL167_LOCUS41856</name>
    <name evidence="4" type="ORF">BYL167_LOCUS48626</name>
    <name evidence="2" type="ORF">GIL414_LOCUS38482</name>
    <name evidence="5" type="ORF">GIL414_LOCUS50435</name>
</gene>
<evidence type="ECO:0000313" key="5">
    <source>
        <dbReference type="EMBL" id="CAF4872178.1"/>
    </source>
</evidence>
<organism evidence="2 6">
    <name type="scientific">Rotaria magnacalcarata</name>
    <dbReference type="NCBI Taxonomy" id="392030"/>
    <lineage>
        <taxon>Eukaryota</taxon>
        <taxon>Metazoa</taxon>
        <taxon>Spiralia</taxon>
        <taxon>Gnathifera</taxon>
        <taxon>Rotifera</taxon>
        <taxon>Eurotatoria</taxon>
        <taxon>Bdelloidea</taxon>
        <taxon>Philodinida</taxon>
        <taxon>Philodinidae</taxon>
        <taxon>Rotaria</taxon>
    </lineage>
</organism>
<reference evidence="2" key="1">
    <citation type="submission" date="2021-02" db="EMBL/GenBank/DDBJ databases">
        <authorList>
            <person name="Nowell W R."/>
        </authorList>
    </citation>
    <scope>NUCLEOTIDE SEQUENCE</scope>
</reference>
<proteinExistence type="predicted"/>
<dbReference type="EMBL" id="CAJOBJ010101695">
    <property type="protein sequence ID" value="CAF4590729.1"/>
    <property type="molecule type" value="Genomic_DNA"/>
</dbReference>
<evidence type="ECO:0000313" key="4">
    <source>
        <dbReference type="EMBL" id="CAF4812618.1"/>
    </source>
</evidence>
<evidence type="ECO:0000313" key="3">
    <source>
        <dbReference type="EMBL" id="CAF4643199.1"/>
    </source>
</evidence>
<dbReference type="EMBL" id="CAJOBH010107192">
    <property type="protein sequence ID" value="CAF4643199.1"/>
    <property type="molecule type" value="Genomic_DNA"/>
</dbReference>
<dbReference type="Proteomes" id="UP000681720">
    <property type="component" value="Unassembled WGS sequence"/>
</dbReference>
<dbReference type="EMBL" id="CAJOBJ010168102">
    <property type="protein sequence ID" value="CAF4872178.1"/>
    <property type="molecule type" value="Genomic_DNA"/>
</dbReference>